<feature type="signal peptide" evidence="1">
    <location>
        <begin position="1"/>
        <end position="16"/>
    </location>
</feature>
<protein>
    <recommendedName>
        <fullName evidence="4">Ig-like domain-containing protein</fullName>
    </recommendedName>
</protein>
<dbReference type="Proteomes" id="UP001142055">
    <property type="component" value="Chromosome 2"/>
</dbReference>
<comment type="caution">
    <text evidence="2">The sequence shown here is derived from an EMBL/GenBank/DDBJ whole genome shotgun (WGS) entry which is preliminary data.</text>
</comment>
<dbReference type="EMBL" id="JAPWDV010000002">
    <property type="protein sequence ID" value="KAJ6219925.1"/>
    <property type="molecule type" value="Genomic_DNA"/>
</dbReference>
<evidence type="ECO:0000256" key="1">
    <source>
        <dbReference type="SAM" id="SignalP"/>
    </source>
</evidence>
<reference evidence="2" key="1">
    <citation type="submission" date="2022-12" db="EMBL/GenBank/DDBJ databases">
        <title>Genome assemblies of Blomia tropicalis.</title>
        <authorList>
            <person name="Cui Y."/>
        </authorList>
    </citation>
    <scope>NUCLEOTIDE SEQUENCE</scope>
    <source>
        <tissue evidence="2">Adult mites</tissue>
    </source>
</reference>
<evidence type="ECO:0000313" key="2">
    <source>
        <dbReference type="EMBL" id="KAJ6219925.1"/>
    </source>
</evidence>
<evidence type="ECO:0008006" key="4">
    <source>
        <dbReference type="Google" id="ProtNLM"/>
    </source>
</evidence>
<proteinExistence type="predicted"/>
<gene>
    <name evidence="2" type="ORF">RDWZM_005737</name>
</gene>
<evidence type="ECO:0000313" key="3">
    <source>
        <dbReference type="Proteomes" id="UP001142055"/>
    </source>
</evidence>
<name>A0A9Q0RMW6_BLOTA</name>
<dbReference type="AlphaFoldDB" id="A0A9Q0RMW6"/>
<accession>A0A9Q0RMW6</accession>
<keyword evidence="1" id="KW-0732">Signal</keyword>
<keyword evidence="3" id="KW-1185">Reference proteome</keyword>
<sequence length="323" mass="36475">MYLLVVLIVCIQLISGSIIESLNQTQSEQIANSHDCEASLQLYRRESEFIGIKCLVRLETFPSVFDVVFLVNERRFAQKHVVLSESLAIDLESVPYLEDPEADVILLPRPVRLVSVVLPDLYDKPLGPYRCEVRWADEESDHLNGGNQIVRRCSSQPYDTSRLVGLDAPVPMELRLLTEHSDNTAAMTCNLAHSPPSTTNLFRVAFFVDSTPIAEYIVQRTNEQLDESASVEWRQFSNSRTMTNGQPNIRSVNLFPTHRARHPNNLTAVIQRSNARVEFTFAVQCAIILEYPQVGEVIYFSPVEEIVLSTSDNSLSDHLTPID</sequence>
<organism evidence="2 3">
    <name type="scientific">Blomia tropicalis</name>
    <name type="common">Mite</name>
    <dbReference type="NCBI Taxonomy" id="40697"/>
    <lineage>
        <taxon>Eukaryota</taxon>
        <taxon>Metazoa</taxon>
        <taxon>Ecdysozoa</taxon>
        <taxon>Arthropoda</taxon>
        <taxon>Chelicerata</taxon>
        <taxon>Arachnida</taxon>
        <taxon>Acari</taxon>
        <taxon>Acariformes</taxon>
        <taxon>Sarcoptiformes</taxon>
        <taxon>Astigmata</taxon>
        <taxon>Glycyphagoidea</taxon>
        <taxon>Echimyopodidae</taxon>
        <taxon>Blomia</taxon>
    </lineage>
</organism>
<feature type="chain" id="PRO_5040492638" description="Ig-like domain-containing protein" evidence="1">
    <location>
        <begin position="17"/>
        <end position="323"/>
    </location>
</feature>